<keyword evidence="2" id="KW-1185">Reference proteome</keyword>
<accession>A0AC61D788</accession>
<dbReference type="EMBL" id="PEDL01000028">
    <property type="protein sequence ID" value="PHV69451.1"/>
    <property type="molecule type" value="Genomic_DNA"/>
</dbReference>
<reference evidence="1" key="1">
    <citation type="submission" date="2017-10" db="EMBL/GenBank/DDBJ databases">
        <title>Genome sequence of cellulolytic Lachnospiraceae bacterium XHS1971 isolated from hotspring sediment.</title>
        <authorList>
            <person name="Vasudevan G."/>
            <person name="Joshi A.J."/>
            <person name="Hivarkar S."/>
            <person name="Lanjekar V.B."/>
            <person name="Dhakephalkar P.K."/>
            <person name="Dagar S."/>
        </authorList>
    </citation>
    <scope>NUCLEOTIDE SEQUENCE</scope>
    <source>
        <strain evidence="1">XHS1971</strain>
    </source>
</reference>
<organism evidence="1 2">
    <name type="scientific">Sporanaerobium hydrogeniformans</name>
    <dbReference type="NCBI Taxonomy" id="3072179"/>
    <lineage>
        <taxon>Bacteria</taxon>
        <taxon>Bacillati</taxon>
        <taxon>Bacillota</taxon>
        <taxon>Clostridia</taxon>
        <taxon>Lachnospirales</taxon>
        <taxon>Lachnospiraceae</taxon>
        <taxon>Sporanaerobium</taxon>
    </lineage>
</organism>
<dbReference type="Proteomes" id="UP000224460">
    <property type="component" value="Unassembled WGS sequence"/>
</dbReference>
<sequence length="273" mass="31209">MIHIDLQTTLETFYLCSHLPIKALHSNTHVFYKVGYTETTELIFEEYFSWEFFMEAITLLKTEAFLHYTLKNGLSFTLCPIVKSDPSQGCYILGPYTLTIELQDFLPFKPHYCILHLMELLYQLANNSLLETISKESIPSETCLSPCANAAHSCELGEYSYHISRAKKYLAVHLREAITLDQVVDHLGIGKSYFCRLFRKVTGQTFSSYLSEKRIAASTHLLRNSSLSILEIALQCGFSSASYYTTTFKKVMGQTPLEYRNQLSEHLTSNKLS</sequence>
<protein>
    <submittedName>
        <fullName evidence="1">Uncharacterized protein</fullName>
    </submittedName>
</protein>
<gene>
    <name evidence="1" type="ORF">CS063_15755</name>
</gene>
<evidence type="ECO:0000313" key="2">
    <source>
        <dbReference type="Proteomes" id="UP000224460"/>
    </source>
</evidence>
<proteinExistence type="predicted"/>
<evidence type="ECO:0000313" key="1">
    <source>
        <dbReference type="EMBL" id="PHV69451.1"/>
    </source>
</evidence>
<name>A0AC61D788_9FIRM</name>
<comment type="caution">
    <text evidence="1">The sequence shown here is derived from an EMBL/GenBank/DDBJ whole genome shotgun (WGS) entry which is preliminary data.</text>
</comment>